<evidence type="ECO:0000256" key="9">
    <source>
        <dbReference type="SAM" id="SignalP"/>
    </source>
</evidence>
<gene>
    <name evidence="11" type="ORF">RDB_LOCUS49124</name>
</gene>
<evidence type="ECO:0000313" key="11">
    <source>
        <dbReference type="EMBL" id="CAE7111981.1"/>
    </source>
</evidence>
<dbReference type="EMBL" id="CAJNJQ010000966">
    <property type="protein sequence ID" value="CAE7111981.1"/>
    <property type="molecule type" value="Genomic_DNA"/>
</dbReference>
<evidence type="ECO:0000256" key="1">
    <source>
        <dbReference type="ARBA" id="ARBA00008721"/>
    </source>
</evidence>
<dbReference type="Pfam" id="PF05572">
    <property type="entry name" value="Peptidase_M43"/>
    <property type="match status" value="1"/>
</dbReference>
<feature type="signal peptide" evidence="9">
    <location>
        <begin position="1"/>
        <end position="18"/>
    </location>
</feature>
<name>A0A8H3DYI5_9AGAM</name>
<accession>A0A8H3DYI5</accession>
<protein>
    <recommendedName>
        <fullName evidence="10">Peptidase M43 pregnancy-associated plasma-A domain-containing protein</fullName>
    </recommendedName>
</protein>
<dbReference type="SUPFAM" id="SSF55486">
    <property type="entry name" value="Metalloproteases ('zincins'), catalytic domain"/>
    <property type="match status" value="1"/>
</dbReference>
<evidence type="ECO:0000256" key="7">
    <source>
        <dbReference type="ARBA" id="ARBA00023049"/>
    </source>
</evidence>
<evidence type="ECO:0000259" key="10">
    <source>
        <dbReference type="Pfam" id="PF05572"/>
    </source>
</evidence>
<evidence type="ECO:0000256" key="4">
    <source>
        <dbReference type="ARBA" id="ARBA00022729"/>
    </source>
</evidence>
<dbReference type="Gene3D" id="3.40.390.10">
    <property type="entry name" value="Collagenase (Catalytic Domain)"/>
    <property type="match status" value="1"/>
</dbReference>
<dbReference type="AlphaFoldDB" id="A0A8H3DYI5"/>
<proteinExistence type="inferred from homology"/>
<evidence type="ECO:0000313" key="12">
    <source>
        <dbReference type="Proteomes" id="UP000663827"/>
    </source>
</evidence>
<dbReference type="GO" id="GO:0008237">
    <property type="term" value="F:metallopeptidase activity"/>
    <property type="evidence" value="ECO:0007669"/>
    <property type="project" value="UniProtKB-KW"/>
</dbReference>
<keyword evidence="6" id="KW-0862">Zinc</keyword>
<evidence type="ECO:0000256" key="5">
    <source>
        <dbReference type="ARBA" id="ARBA00022801"/>
    </source>
</evidence>
<evidence type="ECO:0000256" key="8">
    <source>
        <dbReference type="ARBA" id="ARBA00023157"/>
    </source>
</evidence>
<dbReference type="InterPro" id="IPR008754">
    <property type="entry name" value="Peptidase_M43"/>
</dbReference>
<dbReference type="PANTHER" id="PTHR47466">
    <property type="match status" value="1"/>
</dbReference>
<feature type="domain" description="Peptidase M43 pregnancy-associated plasma-A" evidence="10">
    <location>
        <begin position="159"/>
        <end position="281"/>
    </location>
</feature>
<keyword evidence="3" id="KW-0479">Metal-binding</keyword>
<comment type="similarity">
    <text evidence="1">Belongs to the peptidase M43B family.</text>
</comment>
<feature type="chain" id="PRO_5034065169" description="Peptidase M43 pregnancy-associated plasma-A domain-containing protein" evidence="9">
    <location>
        <begin position="19"/>
        <end position="290"/>
    </location>
</feature>
<keyword evidence="5" id="KW-0378">Hydrolase</keyword>
<dbReference type="PANTHER" id="PTHR47466:SF1">
    <property type="entry name" value="METALLOPROTEASE MEP1 (AFU_ORTHOLOGUE AFUA_1G07730)-RELATED"/>
    <property type="match status" value="1"/>
</dbReference>
<organism evidence="11 12">
    <name type="scientific">Rhizoctonia solani</name>
    <dbReference type="NCBI Taxonomy" id="456999"/>
    <lineage>
        <taxon>Eukaryota</taxon>
        <taxon>Fungi</taxon>
        <taxon>Dikarya</taxon>
        <taxon>Basidiomycota</taxon>
        <taxon>Agaricomycotina</taxon>
        <taxon>Agaricomycetes</taxon>
        <taxon>Cantharellales</taxon>
        <taxon>Ceratobasidiaceae</taxon>
        <taxon>Rhizoctonia</taxon>
    </lineage>
</organism>
<keyword evidence="2" id="KW-0645">Protease</keyword>
<reference evidence="11" key="1">
    <citation type="submission" date="2021-01" db="EMBL/GenBank/DDBJ databases">
        <authorList>
            <person name="Kaushik A."/>
        </authorList>
    </citation>
    <scope>NUCLEOTIDE SEQUENCE</scope>
    <source>
        <strain evidence="11">AG5</strain>
    </source>
</reference>
<keyword evidence="8" id="KW-1015">Disulfide bond</keyword>
<dbReference type="GO" id="GO:0046872">
    <property type="term" value="F:metal ion binding"/>
    <property type="evidence" value="ECO:0007669"/>
    <property type="project" value="UniProtKB-KW"/>
</dbReference>
<comment type="caution">
    <text evidence="11">The sequence shown here is derived from an EMBL/GenBank/DDBJ whole genome shotgun (WGS) entry which is preliminary data.</text>
</comment>
<dbReference type="CDD" id="cd04275">
    <property type="entry name" value="ZnMc_pappalysin_like"/>
    <property type="match status" value="1"/>
</dbReference>
<evidence type="ECO:0000256" key="6">
    <source>
        <dbReference type="ARBA" id="ARBA00022833"/>
    </source>
</evidence>
<evidence type="ECO:0000256" key="2">
    <source>
        <dbReference type="ARBA" id="ARBA00022670"/>
    </source>
</evidence>
<dbReference type="Proteomes" id="UP000663827">
    <property type="component" value="Unassembled WGS sequence"/>
</dbReference>
<sequence>MLRLYFVFAATVASVVSALPANVTGARRTCGSVLSAVEMVTAEKYFDVHKPNYNMDSCATNVKVYWHVISAEKTPEKGDISNSQIEASVNVLNKDYRKSGLSFSLAGVDRTVNNVWFNEVGPDSQLQTDMKKALRKGGPYDLNVYSVGFQSGSGEGLLGYATFPSSYKGNPEDDGVVILYSSVPGGDAAPYNLGKSPETLTHEVGHWVGLYHTFEGGCKLLGDGVLDTPPEAEPAFGCPKSRNTCNDLLGADPIHNFMDYTDDACMEEFTPGQTLRLKQQLACYRGVSFL</sequence>
<keyword evidence="7" id="KW-0482">Metalloprotease</keyword>
<keyword evidence="4 9" id="KW-0732">Signal</keyword>
<evidence type="ECO:0000256" key="3">
    <source>
        <dbReference type="ARBA" id="ARBA00022723"/>
    </source>
</evidence>
<dbReference type="InterPro" id="IPR024079">
    <property type="entry name" value="MetalloPept_cat_dom_sf"/>
</dbReference>
<dbReference type="GO" id="GO:0006508">
    <property type="term" value="P:proteolysis"/>
    <property type="evidence" value="ECO:0007669"/>
    <property type="project" value="UniProtKB-KW"/>
</dbReference>